<accession>A0A391NUB2</accession>
<feature type="non-terminal residue" evidence="3">
    <location>
        <position position="1"/>
    </location>
</feature>
<gene>
    <name evidence="3" type="ORF">KIPB_001016</name>
    <name evidence="4" type="ORF">KIPB_002228</name>
</gene>
<evidence type="ECO:0000256" key="1">
    <source>
        <dbReference type="SAM" id="MobiDB-lite"/>
    </source>
</evidence>
<evidence type="ECO:0000313" key="3">
    <source>
        <dbReference type="EMBL" id="GCA62073.1"/>
    </source>
</evidence>
<protein>
    <submittedName>
        <fullName evidence="3">Uncharacterized protein</fullName>
    </submittedName>
</protein>
<keyword evidence="2" id="KW-0472">Membrane</keyword>
<dbReference type="InterPro" id="IPR027417">
    <property type="entry name" value="P-loop_NTPase"/>
</dbReference>
<organism evidence="3 5">
    <name type="scientific">Kipferlia bialata</name>
    <dbReference type="NCBI Taxonomy" id="797122"/>
    <lineage>
        <taxon>Eukaryota</taxon>
        <taxon>Metamonada</taxon>
        <taxon>Carpediemonas-like organisms</taxon>
        <taxon>Kipferlia</taxon>
    </lineage>
</organism>
<reference evidence="3" key="1">
    <citation type="submission" date="2016-10" db="EMBL/GenBank/DDBJ databases">
        <authorList>
            <person name="Tanifuji G."/>
            <person name="Kume K."/>
            <person name="Nakayama T."/>
            <person name="Takabayashi S."/>
            <person name="Hashimoto T."/>
        </authorList>
    </citation>
    <scope>NUCLEOTIDE SEQUENCE</scope>
    <source>
        <strain evidence="3">NY0173</strain>
    </source>
</reference>
<dbReference type="AlphaFoldDB" id="A0A391NUB2"/>
<name>A0A391NUB2_9EUKA</name>
<reference evidence="3 5" key="2">
    <citation type="journal article" date="2018" name="PLoS ONE">
        <title>The draft genome of Kipferlia bialata reveals reductive genome evolution in fornicate parasites.</title>
        <authorList>
            <person name="Tanifuji G."/>
            <person name="Takabayashi S."/>
            <person name="Kume K."/>
            <person name="Takagi M."/>
            <person name="Nakayama T."/>
            <person name="Kamikawa R."/>
            <person name="Inagaki Y."/>
            <person name="Hashimoto T."/>
        </authorList>
    </citation>
    <scope>NUCLEOTIDE SEQUENCE [LARGE SCALE GENOMIC DNA]</scope>
    <source>
        <strain evidence="3">NY0173</strain>
    </source>
</reference>
<feature type="region of interest" description="Disordered" evidence="1">
    <location>
        <begin position="618"/>
        <end position="651"/>
    </location>
</feature>
<feature type="transmembrane region" description="Helical" evidence="2">
    <location>
        <begin position="327"/>
        <end position="346"/>
    </location>
</feature>
<proteinExistence type="predicted"/>
<dbReference type="Proteomes" id="UP000265618">
    <property type="component" value="Unassembled WGS sequence"/>
</dbReference>
<keyword evidence="2" id="KW-0812">Transmembrane</keyword>
<evidence type="ECO:0000313" key="5">
    <source>
        <dbReference type="Proteomes" id="UP000265618"/>
    </source>
</evidence>
<dbReference type="Gene3D" id="3.40.50.300">
    <property type="entry name" value="P-loop containing nucleotide triphosphate hydrolases"/>
    <property type="match status" value="1"/>
</dbReference>
<keyword evidence="5" id="KW-1185">Reference proteome</keyword>
<dbReference type="EMBL" id="BDIP01000132">
    <property type="protein sequence ID" value="GCA62073.1"/>
    <property type="molecule type" value="Genomic_DNA"/>
</dbReference>
<feature type="transmembrane region" description="Helical" evidence="2">
    <location>
        <begin position="399"/>
        <end position="419"/>
    </location>
</feature>
<dbReference type="EMBL" id="BDIP01000356">
    <property type="protein sequence ID" value="GCA62243.1"/>
    <property type="molecule type" value="Genomic_DNA"/>
</dbReference>
<evidence type="ECO:0000313" key="4">
    <source>
        <dbReference type="EMBL" id="GCA62243.1"/>
    </source>
</evidence>
<keyword evidence="2" id="KW-1133">Transmembrane helix</keyword>
<sequence length="651" mass="69770">VIMYNSDTKPNQSDLEELDTLTQLAEYYADDPSLRPPALAWLIQKADILRWGMTAQDYISEAIRQDKGGHSSSIELYDPLAALRIVAPTLDASRWKDLPNTSFDTLRPEYRSNVTSVLDYVSTVQQRREISRNGPQTLAYIKAVLDVLAKAPLSHAPSYLSGLLLHQRDEFRRATSVLLSGLSDSLPVSEADLDVRLEQACAHASASASLFLLPQAEREQEVRLLSDTWHSRNVEASHTACSAYLSAVHDAVADWTSRVTQGMLAGGVSIADITDFSLDVPARALRDGCWGVARERTLASLAQVSEDVAQAQDEFLADLLSRFIRPLASGVAVALLLRYVFGPLLGDGRGGVSGVVRSVLRLALGLSVLLTGWLLTAKAMPEIGSLRLLVFVMSNSRNISIGVFASLGLYGLVSLRGLVHRGSGRGQTQGSIVRYKAGGAEAGDMEVSEDEELDDTEPEWYGERQPARGMRRPFQKAARTENGSLSLTGSIPTSTAVIEPSPARPVRRAQMRHLGTGDIGGREGHMHMGQGEPMGAYGTNSGASRVSQGYTSHQGVSLIPQSSSALVPSHPITNEGEVGYIPRGQGSSGEVTPSFGAGGPPDPQAISNMMQSLNVTSVQRPGYPIPAPGTGAEMRSPPKTPGGGRVVSRTL</sequence>
<comment type="caution">
    <text evidence="3">The sequence shown here is derived from an EMBL/GenBank/DDBJ whole genome shotgun (WGS) entry which is preliminary data.</text>
</comment>
<evidence type="ECO:0000256" key="2">
    <source>
        <dbReference type="SAM" id="Phobius"/>
    </source>
</evidence>
<feature type="transmembrane region" description="Helical" evidence="2">
    <location>
        <begin position="358"/>
        <end position="379"/>
    </location>
</feature>